<evidence type="ECO:0000256" key="13">
    <source>
        <dbReference type="ARBA" id="ARBA00022692"/>
    </source>
</evidence>
<feature type="domain" description="Penicillin-binding protein transpeptidase" evidence="26">
    <location>
        <begin position="408"/>
        <end position="701"/>
    </location>
</feature>
<keyword evidence="10" id="KW-0645">Protease</keyword>
<evidence type="ECO:0000256" key="1">
    <source>
        <dbReference type="ARBA" id="ARBA00004249"/>
    </source>
</evidence>
<gene>
    <name evidence="29" type="ORF">Trichorick_00161</name>
</gene>
<comment type="catalytic activity">
    <reaction evidence="25">
        <text>[GlcNAc-(1-&gt;4)-Mur2Ac(oyl-L-Ala-gamma-D-Glu-L-Lys-D-Ala-D-Ala)](n)-di-trans,octa-cis-undecaprenyl diphosphate + beta-D-GlcNAc-(1-&gt;4)-Mur2Ac(oyl-L-Ala-gamma-D-Glu-L-Lys-D-Ala-D-Ala)-di-trans,octa-cis-undecaprenyl diphosphate = [GlcNAc-(1-&gt;4)-Mur2Ac(oyl-L-Ala-gamma-D-Glu-L-Lys-D-Ala-D-Ala)](n+1)-di-trans,octa-cis-undecaprenyl diphosphate + di-trans,octa-cis-undecaprenyl diphosphate + H(+)</text>
        <dbReference type="Rhea" id="RHEA:23708"/>
        <dbReference type="Rhea" id="RHEA-COMP:9602"/>
        <dbReference type="Rhea" id="RHEA-COMP:9603"/>
        <dbReference type="ChEBI" id="CHEBI:15378"/>
        <dbReference type="ChEBI" id="CHEBI:58405"/>
        <dbReference type="ChEBI" id="CHEBI:60033"/>
        <dbReference type="ChEBI" id="CHEBI:78435"/>
        <dbReference type="EC" id="2.4.99.28"/>
    </reaction>
</comment>
<dbReference type="SUPFAM" id="SSF53955">
    <property type="entry name" value="Lysozyme-like"/>
    <property type="match status" value="1"/>
</dbReference>
<keyword evidence="30" id="KW-1185">Reference proteome</keyword>
<evidence type="ECO:0000259" key="26">
    <source>
        <dbReference type="Pfam" id="PF00905"/>
    </source>
</evidence>
<evidence type="ECO:0000256" key="24">
    <source>
        <dbReference type="ARBA" id="ARBA00044770"/>
    </source>
</evidence>
<evidence type="ECO:0000256" key="10">
    <source>
        <dbReference type="ARBA" id="ARBA00022670"/>
    </source>
</evidence>
<comment type="subcellular location">
    <subcellularLocation>
        <location evidence="1">Cell inner membrane</location>
        <topology evidence="1">Single-pass type II membrane protein</topology>
    </subcellularLocation>
</comment>
<evidence type="ECO:0000256" key="16">
    <source>
        <dbReference type="ARBA" id="ARBA00022968"/>
    </source>
</evidence>
<evidence type="ECO:0000256" key="11">
    <source>
        <dbReference type="ARBA" id="ARBA00022676"/>
    </source>
</evidence>
<keyword evidence="7" id="KW-1003">Cell membrane</keyword>
<dbReference type="InterPro" id="IPR012338">
    <property type="entry name" value="Beta-lactam/transpept-like"/>
</dbReference>
<evidence type="ECO:0000256" key="17">
    <source>
        <dbReference type="ARBA" id="ARBA00022984"/>
    </source>
</evidence>
<dbReference type="Pfam" id="PF00905">
    <property type="entry name" value="Transpeptidase"/>
    <property type="match status" value="1"/>
</dbReference>
<evidence type="ECO:0000313" key="30">
    <source>
        <dbReference type="Proteomes" id="UP001326613"/>
    </source>
</evidence>
<evidence type="ECO:0000256" key="12">
    <source>
        <dbReference type="ARBA" id="ARBA00022679"/>
    </source>
</evidence>
<evidence type="ECO:0000256" key="25">
    <source>
        <dbReference type="ARBA" id="ARBA00049902"/>
    </source>
</evidence>
<sequence>MLSLVAIAVAVYIVYHYSKDLPDYSQLANYHPPSVTRIYSRDGKLIEEYAVEHRVFVPIGSIPHSLIEAFIAAEDKNFFTHPGVDIFGIIRAAITNISNMLQHRRVEGGSTITQQVVKNFLLTPERSLERKIKEAILSYMISQTFTKEQILELYLNQLYLGHSAYGVAAAAQSYFNKSVEELNLSESALLAGLPKAPSAFNPEKNYARAKERRDYVISRMLEDGYITQASALEAIASPITLVKRDRTETVTAGYYAEKVRDEAVQIFGKEDFYKGGLTIITALDTKIQACAEQALRHGIREYDRKHGFHGKITNINLEHWQTALAKMEKPPSLLEYELAVVLEVSDKHAKIGLQNSKISTIPLTEMQWTGSNLKSAKSLLNKGDVIIVEAIKNNHELYGLRQIPLVNGGIIVLNPTTGEVLASLGGYDFSTSKFDRATQALRQPGSLSKTFVYLAALENNVQPNKIFTDGPIEINQGVGMPSWRPKNYKGDFLGEVTMRTGLEKSRNLVTVRVAQTVGLNKVAEIIKRFGINNEPKKVYSMVLGSIETTLEKMTIAYAIIANSGKKVVPKYIALIKDRNGKVIYRNNTEKCEGCTIQHLQDSIPPIIISQEPRLITDEASAYQITSMLTGVVERGTAGKAKKLGKIIAGKTGTTNDSLDTWFIGFTPRIVVGTYVGYDTPKTLGRTATGSSVALPIFIHFMENAYTDIPTLAFKVPESIRLVNIDQRTGLPMTNTGSITEAFKIHDIINELPDFPIEDNDVFHNLPTKDQSQEIY</sequence>
<dbReference type="NCBIfam" id="TIGR02074">
    <property type="entry name" value="PBP_1a_fam"/>
    <property type="match status" value="1"/>
</dbReference>
<keyword evidence="15" id="KW-0133">Cell shape</keyword>
<keyword evidence="12" id="KW-0808">Transferase</keyword>
<evidence type="ECO:0000256" key="20">
    <source>
        <dbReference type="ARBA" id="ARBA00023251"/>
    </source>
</evidence>
<keyword evidence="17" id="KW-0573">Peptidoglycan synthesis</keyword>
<keyword evidence="19" id="KW-0472">Membrane</keyword>
<comment type="pathway">
    <text evidence="2">Cell wall biogenesis; peptidoglycan biosynthesis.</text>
</comment>
<evidence type="ECO:0000313" key="29">
    <source>
        <dbReference type="EMBL" id="WPY00289.1"/>
    </source>
</evidence>
<evidence type="ECO:0000256" key="21">
    <source>
        <dbReference type="ARBA" id="ARBA00023268"/>
    </source>
</evidence>
<evidence type="ECO:0000256" key="2">
    <source>
        <dbReference type="ARBA" id="ARBA00004752"/>
    </source>
</evidence>
<dbReference type="Proteomes" id="UP001326613">
    <property type="component" value="Chromosome"/>
</dbReference>
<dbReference type="EC" id="2.4.99.28" evidence="24"/>
<keyword evidence="21" id="KW-0511">Multifunctional enzyme</keyword>
<dbReference type="InterPro" id="IPR050396">
    <property type="entry name" value="Glycosyltr_51/Transpeptidase"/>
</dbReference>
<evidence type="ECO:0000256" key="14">
    <source>
        <dbReference type="ARBA" id="ARBA00022801"/>
    </source>
</evidence>
<keyword evidence="18" id="KW-1133">Transmembrane helix</keyword>
<dbReference type="EMBL" id="CP112932">
    <property type="protein sequence ID" value="WPY00289.1"/>
    <property type="molecule type" value="Genomic_DNA"/>
</dbReference>
<keyword evidence="20" id="KW-0046">Antibiotic resistance</keyword>
<evidence type="ECO:0000256" key="8">
    <source>
        <dbReference type="ARBA" id="ARBA00022519"/>
    </source>
</evidence>
<proteinExistence type="inferred from homology"/>
<organism evidence="29 30">
    <name type="scientific">Candidatus Trichorickettsia mobilis</name>
    <dbReference type="NCBI Taxonomy" id="1346319"/>
    <lineage>
        <taxon>Bacteria</taxon>
        <taxon>Pseudomonadati</taxon>
        <taxon>Pseudomonadota</taxon>
        <taxon>Alphaproteobacteria</taxon>
        <taxon>Rickettsiales</taxon>
        <taxon>Rickettsiaceae</taxon>
        <taxon>Rickettsieae</taxon>
        <taxon>Candidatus Trichorickettsia</taxon>
    </lineage>
</organism>
<comment type="catalytic activity">
    <reaction evidence="23">
        <text>Preferential cleavage: (Ac)2-L-Lys-D-Ala-|-D-Ala. Also transpeptidation of peptidyl-alanyl moieties that are N-acyl substituents of D-alanine.</text>
        <dbReference type="EC" id="3.4.16.4"/>
    </reaction>
</comment>
<evidence type="ECO:0000256" key="18">
    <source>
        <dbReference type="ARBA" id="ARBA00022989"/>
    </source>
</evidence>
<dbReference type="Gene3D" id="3.40.710.10">
    <property type="entry name" value="DD-peptidase/beta-lactamase superfamily"/>
    <property type="match status" value="2"/>
</dbReference>
<evidence type="ECO:0000256" key="4">
    <source>
        <dbReference type="ARBA" id="ARBA00007739"/>
    </source>
</evidence>
<dbReference type="PANTHER" id="PTHR32282">
    <property type="entry name" value="BINDING PROTEIN TRANSPEPTIDASE, PUTATIVE-RELATED"/>
    <property type="match status" value="1"/>
</dbReference>
<evidence type="ECO:0000256" key="15">
    <source>
        <dbReference type="ARBA" id="ARBA00022960"/>
    </source>
</evidence>
<evidence type="ECO:0000256" key="6">
    <source>
        <dbReference type="ARBA" id="ARBA00018638"/>
    </source>
</evidence>
<evidence type="ECO:0000256" key="3">
    <source>
        <dbReference type="ARBA" id="ARBA00007090"/>
    </source>
</evidence>
<evidence type="ECO:0000259" key="27">
    <source>
        <dbReference type="Pfam" id="PF00912"/>
    </source>
</evidence>
<comment type="similarity">
    <text evidence="3">In the C-terminal section; belongs to the transpeptidase family.</text>
</comment>
<comment type="similarity">
    <text evidence="4">In the N-terminal section; belongs to the glycosyltransferase 51 family.</text>
</comment>
<evidence type="ECO:0000259" key="28">
    <source>
        <dbReference type="Pfam" id="PF17092"/>
    </source>
</evidence>
<evidence type="ECO:0000256" key="7">
    <source>
        <dbReference type="ARBA" id="ARBA00022475"/>
    </source>
</evidence>
<dbReference type="Pfam" id="PF00912">
    <property type="entry name" value="Transgly"/>
    <property type="match status" value="1"/>
</dbReference>
<name>A0ABZ0UQG9_9RICK</name>
<dbReference type="SUPFAM" id="SSF56601">
    <property type="entry name" value="beta-lactamase/transpeptidase-like"/>
    <property type="match status" value="1"/>
</dbReference>
<feature type="domain" description="Penicillin-binding protein OB-like" evidence="28">
    <location>
        <begin position="310"/>
        <end position="406"/>
    </location>
</feature>
<dbReference type="PANTHER" id="PTHR32282:SF27">
    <property type="entry name" value="PENICILLIN-BINDING PROTEIN 1A"/>
    <property type="match status" value="1"/>
</dbReference>
<protein>
    <recommendedName>
        <fullName evidence="6">Penicillin-binding protein 1A</fullName>
        <ecNumber evidence="24">2.4.99.28</ecNumber>
        <ecNumber evidence="5">3.4.16.4</ecNumber>
    </recommendedName>
</protein>
<dbReference type="EC" id="3.4.16.4" evidence="5"/>
<keyword evidence="22" id="KW-0961">Cell wall biogenesis/degradation</keyword>
<evidence type="ECO:0000256" key="23">
    <source>
        <dbReference type="ARBA" id="ARBA00034000"/>
    </source>
</evidence>
<keyword evidence="13" id="KW-0812">Transmembrane</keyword>
<keyword evidence="9" id="KW-0121">Carboxypeptidase</keyword>
<dbReference type="InterPro" id="IPR001460">
    <property type="entry name" value="PCN-bd_Tpept"/>
</dbReference>
<accession>A0ABZ0UQG9</accession>
<dbReference type="InterPro" id="IPR031376">
    <property type="entry name" value="PCB_OB"/>
</dbReference>
<dbReference type="Pfam" id="PF17092">
    <property type="entry name" value="PCB_OB"/>
    <property type="match status" value="1"/>
</dbReference>
<evidence type="ECO:0000256" key="22">
    <source>
        <dbReference type="ARBA" id="ARBA00023316"/>
    </source>
</evidence>
<evidence type="ECO:0000256" key="19">
    <source>
        <dbReference type="ARBA" id="ARBA00023136"/>
    </source>
</evidence>
<keyword evidence="8" id="KW-0997">Cell inner membrane</keyword>
<dbReference type="InterPro" id="IPR023346">
    <property type="entry name" value="Lysozyme-like_dom_sf"/>
</dbReference>
<reference evidence="29 30" key="1">
    <citation type="submission" date="2022-10" db="EMBL/GenBank/DDBJ databases">
        <title>Host association and intracellularity evolved multiple times independently in the Rickettsiales.</title>
        <authorList>
            <person name="Castelli M."/>
            <person name="Nardi T."/>
            <person name="Gammuto L."/>
            <person name="Bellinzona G."/>
            <person name="Sabaneyeva E."/>
            <person name="Potekhin A."/>
            <person name="Serra V."/>
            <person name="Petroni G."/>
            <person name="Sassera D."/>
        </authorList>
    </citation>
    <scope>NUCLEOTIDE SEQUENCE [LARGE SCALE GENOMIC DNA]</scope>
    <source>
        <strain evidence="29 30">Kr 154-4</strain>
    </source>
</reference>
<dbReference type="InterPro" id="IPR001264">
    <property type="entry name" value="Glyco_trans_51"/>
</dbReference>
<dbReference type="InterPro" id="IPR036950">
    <property type="entry name" value="PBP_transglycosylase"/>
</dbReference>
<keyword evidence="14" id="KW-0378">Hydrolase</keyword>
<feature type="domain" description="Glycosyl transferase family 51" evidence="27">
    <location>
        <begin position="43"/>
        <end position="220"/>
    </location>
</feature>
<evidence type="ECO:0000256" key="9">
    <source>
        <dbReference type="ARBA" id="ARBA00022645"/>
    </source>
</evidence>
<dbReference type="Gene3D" id="1.10.3810.10">
    <property type="entry name" value="Biosynthetic peptidoglycan transglycosylase-like"/>
    <property type="match status" value="1"/>
</dbReference>
<evidence type="ECO:0000256" key="5">
    <source>
        <dbReference type="ARBA" id="ARBA00012448"/>
    </source>
</evidence>
<keyword evidence="11" id="KW-0328">Glycosyltransferase</keyword>
<keyword evidence="16" id="KW-0735">Signal-anchor</keyword>